<dbReference type="EMBL" id="MU001670">
    <property type="protein sequence ID" value="KAF2461844.1"/>
    <property type="molecule type" value="Genomic_DNA"/>
</dbReference>
<feature type="compositionally biased region" description="Basic and acidic residues" evidence="1">
    <location>
        <begin position="9"/>
        <end position="21"/>
    </location>
</feature>
<feature type="region of interest" description="Disordered" evidence="1">
    <location>
        <begin position="85"/>
        <end position="128"/>
    </location>
</feature>
<sequence length="128" mass="13402">MAGMDSTPDIDRSIERARKTAESASSHPEDAMETATELASHETEFTNGMYENQGSMENDESLVNPATFKSEGAVGKQFAAEGSIGSMGQEIGGPFDKDGAIGKQFTTGGSVGGSIQEKLTPHDAQGKK</sequence>
<accession>A0A6A6PCZ0</accession>
<gene>
    <name evidence="2" type="ORF">BDY21DRAFT_368024</name>
</gene>
<dbReference type="AlphaFoldDB" id="A0A6A6PCZ0"/>
<evidence type="ECO:0000256" key="1">
    <source>
        <dbReference type="SAM" id="MobiDB-lite"/>
    </source>
</evidence>
<feature type="region of interest" description="Disordered" evidence="1">
    <location>
        <begin position="1"/>
        <end position="40"/>
    </location>
</feature>
<dbReference type="OrthoDB" id="5278621at2759"/>
<organism evidence="2 3">
    <name type="scientific">Lineolata rhizophorae</name>
    <dbReference type="NCBI Taxonomy" id="578093"/>
    <lineage>
        <taxon>Eukaryota</taxon>
        <taxon>Fungi</taxon>
        <taxon>Dikarya</taxon>
        <taxon>Ascomycota</taxon>
        <taxon>Pezizomycotina</taxon>
        <taxon>Dothideomycetes</taxon>
        <taxon>Dothideomycetes incertae sedis</taxon>
        <taxon>Lineolatales</taxon>
        <taxon>Lineolataceae</taxon>
        <taxon>Lineolata</taxon>
    </lineage>
</organism>
<proteinExistence type="predicted"/>
<reference evidence="2" key="1">
    <citation type="journal article" date="2020" name="Stud. Mycol.">
        <title>101 Dothideomycetes genomes: a test case for predicting lifestyles and emergence of pathogens.</title>
        <authorList>
            <person name="Haridas S."/>
            <person name="Albert R."/>
            <person name="Binder M."/>
            <person name="Bloem J."/>
            <person name="Labutti K."/>
            <person name="Salamov A."/>
            <person name="Andreopoulos B."/>
            <person name="Baker S."/>
            <person name="Barry K."/>
            <person name="Bills G."/>
            <person name="Bluhm B."/>
            <person name="Cannon C."/>
            <person name="Castanera R."/>
            <person name="Culley D."/>
            <person name="Daum C."/>
            <person name="Ezra D."/>
            <person name="Gonzalez J."/>
            <person name="Henrissat B."/>
            <person name="Kuo A."/>
            <person name="Liang C."/>
            <person name="Lipzen A."/>
            <person name="Lutzoni F."/>
            <person name="Magnuson J."/>
            <person name="Mondo S."/>
            <person name="Nolan M."/>
            <person name="Ohm R."/>
            <person name="Pangilinan J."/>
            <person name="Park H.-J."/>
            <person name="Ramirez L."/>
            <person name="Alfaro M."/>
            <person name="Sun H."/>
            <person name="Tritt A."/>
            <person name="Yoshinaga Y."/>
            <person name="Zwiers L.-H."/>
            <person name="Turgeon B."/>
            <person name="Goodwin S."/>
            <person name="Spatafora J."/>
            <person name="Crous P."/>
            <person name="Grigoriev I."/>
        </authorList>
    </citation>
    <scope>NUCLEOTIDE SEQUENCE</scope>
    <source>
        <strain evidence="2">ATCC 16933</strain>
    </source>
</reference>
<evidence type="ECO:0000313" key="3">
    <source>
        <dbReference type="Proteomes" id="UP000799766"/>
    </source>
</evidence>
<name>A0A6A6PCZ0_9PEZI</name>
<keyword evidence="3" id="KW-1185">Reference proteome</keyword>
<protein>
    <submittedName>
        <fullName evidence="2">Uncharacterized protein</fullName>
    </submittedName>
</protein>
<dbReference type="Proteomes" id="UP000799766">
    <property type="component" value="Unassembled WGS sequence"/>
</dbReference>
<evidence type="ECO:0000313" key="2">
    <source>
        <dbReference type="EMBL" id="KAF2461844.1"/>
    </source>
</evidence>
<feature type="compositionally biased region" description="Basic and acidic residues" evidence="1">
    <location>
        <begin position="119"/>
        <end position="128"/>
    </location>
</feature>